<dbReference type="AlphaFoldDB" id="A0A1D9FTP0"/>
<dbReference type="PROSITE" id="PS00674">
    <property type="entry name" value="AAA"/>
    <property type="match status" value="1"/>
</dbReference>
<accession>A0A1D9FTP0</accession>
<gene>
    <name evidence="7" type="ORF">BJP36_01355</name>
</gene>
<reference evidence="7" key="1">
    <citation type="journal article" date="2017" name="Proc. Natl. Acad. Sci. U.S.A.">
        <title>Comparative genomics uncovers the prolific and distinctive metabolic potential of the cyanobacterial genus Moorea.</title>
        <authorList>
            <person name="Leao T."/>
            <person name="Castelao G."/>
            <person name="Korobeynikov A."/>
            <person name="Monroe E.A."/>
            <person name="Podell S."/>
            <person name="Glukhov E."/>
            <person name="Allen E.E."/>
            <person name="Gerwick W.H."/>
            <person name="Gerwick L."/>
        </authorList>
    </citation>
    <scope>NUCLEOTIDE SEQUENCE</scope>
    <source>
        <strain evidence="7">JHB</strain>
    </source>
</reference>
<dbReference type="InterPro" id="IPR027417">
    <property type="entry name" value="P-loop_NTPase"/>
</dbReference>
<proteinExistence type="inferred from homology"/>
<keyword evidence="1 4" id="KW-0547">Nucleotide-binding</keyword>
<dbReference type="PANTHER" id="PTHR23077">
    <property type="entry name" value="AAA-FAMILY ATPASE"/>
    <property type="match status" value="1"/>
</dbReference>
<dbReference type="EMBL" id="CP017708">
    <property type="protein sequence ID" value="AOY78736.2"/>
    <property type="molecule type" value="Genomic_DNA"/>
</dbReference>
<dbReference type="SMART" id="SM00382">
    <property type="entry name" value="AAA"/>
    <property type="match status" value="1"/>
</dbReference>
<dbReference type="InterPro" id="IPR003593">
    <property type="entry name" value="AAA+_ATPase"/>
</dbReference>
<name>A0A1D9FTP0_MOOP1</name>
<evidence type="ECO:0000256" key="2">
    <source>
        <dbReference type="ARBA" id="ARBA00022840"/>
    </source>
</evidence>
<dbReference type="Proteomes" id="UP000176944">
    <property type="component" value="Chromosome"/>
</dbReference>
<organism evidence="7">
    <name type="scientific">Moorena producens (strain JHB)</name>
    <dbReference type="NCBI Taxonomy" id="1454205"/>
    <lineage>
        <taxon>Bacteria</taxon>
        <taxon>Bacillati</taxon>
        <taxon>Cyanobacteriota</taxon>
        <taxon>Cyanophyceae</taxon>
        <taxon>Coleofasciculales</taxon>
        <taxon>Coleofasciculaceae</taxon>
        <taxon>Moorena</taxon>
    </lineage>
</organism>
<dbReference type="InterPro" id="IPR003960">
    <property type="entry name" value="ATPase_AAA_CS"/>
</dbReference>
<evidence type="ECO:0000313" key="7">
    <source>
        <dbReference type="EMBL" id="AOY78736.2"/>
    </source>
</evidence>
<dbReference type="PANTHER" id="PTHR23077:SF198">
    <property type="entry name" value="ATP-DEPENDENT ZINC METALLOPROTEASE FTSH"/>
    <property type="match status" value="1"/>
</dbReference>
<feature type="region of interest" description="Disordered" evidence="5">
    <location>
        <begin position="70"/>
        <end position="113"/>
    </location>
</feature>
<evidence type="ECO:0000256" key="4">
    <source>
        <dbReference type="RuleBase" id="RU003651"/>
    </source>
</evidence>
<dbReference type="InterPro" id="IPR050168">
    <property type="entry name" value="AAA_ATPase_domain"/>
</dbReference>
<dbReference type="GO" id="GO:0005524">
    <property type="term" value="F:ATP binding"/>
    <property type="evidence" value="ECO:0007669"/>
    <property type="project" value="UniProtKB-KW"/>
</dbReference>
<sequence>MGNLEQFQEILYSDESITLGELLSQAPALSTEPIDESLMEQEIGKFMIIAVEEPWDCPLYRPPGLVISDQTQEHSSAPDSQPSATESQPAAPTQQKPENQGDHLSTPGDHTLPSHVKEKDAVILAYAREIDTAASFLRAELSVLIVCEKLVVANLWREMALRANLNPVELSVPEEDESGLMARSLRQRQLATLKHLINALKQGDVLVIPHLDLLAGGSDANLPTESRELIELVYKQSDRLILAFADRSQDIPEVLAARFAVRLLISGVSRTVVYPNGEEKSIGRALVTADEAAHFQDFDPEGLYKNVAGMNPIRLRHAIKYAVQEQAETEKVPVTRLYQAIRAFKAQTSVNFEVPDVTFANIGGYEQVKGELNKAIRLMTGSYDLPNEQLRRELIPRGFIFHGPPGTGKTLFAKAIANQLNATIQVVSGPEVTDMYVGESERKVRELFAEARRNAPAVLVFDEFDSIATKRSGREDGGTRAGNALVAQILTEMDGFRPDVPMLVIGTTNRLDIIDEALLRPSRFKAIAIGRPNLRARRGIAQVHAQHFNIEVSSELLELIATETEGMSGDDIRSIFRDACVGLHCEKPPRPVDAYRLGELVGLLRKATTQRHASTAERRSSGFEGVRTGDRPRPTGAMVSLIGGDGEIS</sequence>
<dbReference type="SUPFAM" id="SSF52540">
    <property type="entry name" value="P-loop containing nucleoside triphosphate hydrolases"/>
    <property type="match status" value="1"/>
</dbReference>
<evidence type="ECO:0000256" key="3">
    <source>
        <dbReference type="ARBA" id="ARBA00023054"/>
    </source>
</evidence>
<keyword evidence="3" id="KW-0175">Coiled coil</keyword>
<feature type="compositionally biased region" description="Polar residues" evidence="5">
    <location>
        <begin position="70"/>
        <end position="98"/>
    </location>
</feature>
<feature type="compositionally biased region" description="Basic and acidic residues" evidence="5">
    <location>
        <begin position="614"/>
        <end position="633"/>
    </location>
</feature>
<dbReference type="Gene3D" id="1.10.8.60">
    <property type="match status" value="1"/>
</dbReference>
<reference evidence="7" key="2">
    <citation type="submission" date="2022-10" db="EMBL/GenBank/DDBJ databases">
        <authorList>
            <person name="Ngo T.-E."/>
        </authorList>
    </citation>
    <scope>NUCLEOTIDE SEQUENCE</scope>
    <source>
        <strain evidence="7">JHB</strain>
    </source>
</reference>
<dbReference type="InterPro" id="IPR003959">
    <property type="entry name" value="ATPase_AAA_core"/>
</dbReference>
<evidence type="ECO:0000259" key="6">
    <source>
        <dbReference type="SMART" id="SM00382"/>
    </source>
</evidence>
<dbReference type="FunFam" id="3.40.50.300:FF:001025">
    <property type="entry name" value="ATPase family, AAA domain-containing 2B"/>
    <property type="match status" value="1"/>
</dbReference>
<evidence type="ECO:0000256" key="5">
    <source>
        <dbReference type="SAM" id="MobiDB-lite"/>
    </source>
</evidence>
<keyword evidence="2 4" id="KW-0067">ATP-binding</keyword>
<dbReference type="GO" id="GO:0016887">
    <property type="term" value="F:ATP hydrolysis activity"/>
    <property type="evidence" value="ECO:0007669"/>
    <property type="project" value="InterPro"/>
</dbReference>
<comment type="similarity">
    <text evidence="4">Belongs to the AAA ATPase family.</text>
</comment>
<dbReference type="Pfam" id="PF00004">
    <property type="entry name" value="AAA"/>
    <property type="match status" value="1"/>
</dbReference>
<evidence type="ECO:0000256" key="1">
    <source>
        <dbReference type="ARBA" id="ARBA00022741"/>
    </source>
</evidence>
<dbReference type="Gene3D" id="3.40.50.300">
    <property type="entry name" value="P-loop containing nucleotide triphosphate hydrolases"/>
    <property type="match status" value="1"/>
</dbReference>
<feature type="domain" description="AAA+ ATPase" evidence="6">
    <location>
        <begin position="395"/>
        <end position="533"/>
    </location>
</feature>
<feature type="region of interest" description="Disordered" evidence="5">
    <location>
        <begin position="609"/>
        <end position="649"/>
    </location>
</feature>
<protein>
    <submittedName>
        <fullName evidence="7">ATP-binding protein</fullName>
    </submittedName>
</protein>